<keyword evidence="2" id="KW-0175">Coiled coil</keyword>
<feature type="region of interest" description="Disordered" evidence="3">
    <location>
        <begin position="311"/>
        <end position="362"/>
    </location>
</feature>
<evidence type="ECO:0000256" key="2">
    <source>
        <dbReference type="SAM" id="Coils"/>
    </source>
</evidence>
<dbReference type="PANTHER" id="PTHR31471:SF1">
    <property type="entry name" value="OS12G0613600 PROTEIN"/>
    <property type="match status" value="1"/>
</dbReference>
<name>A0A9D4UV53_ADICA</name>
<feature type="region of interest" description="Disordered" evidence="3">
    <location>
        <begin position="1"/>
        <end position="60"/>
    </location>
</feature>
<evidence type="ECO:0000256" key="1">
    <source>
        <dbReference type="ARBA" id="ARBA00005711"/>
    </source>
</evidence>
<comment type="caution">
    <text evidence="5">The sequence shown here is derived from an EMBL/GenBank/DDBJ whole genome shotgun (WGS) entry which is preliminary data.</text>
</comment>
<dbReference type="Pfam" id="PF03763">
    <property type="entry name" value="Remorin_C"/>
    <property type="match status" value="1"/>
</dbReference>
<evidence type="ECO:0000259" key="4">
    <source>
        <dbReference type="Pfam" id="PF03763"/>
    </source>
</evidence>
<feature type="compositionally biased region" description="Basic and acidic residues" evidence="3">
    <location>
        <begin position="32"/>
        <end position="41"/>
    </location>
</feature>
<protein>
    <recommendedName>
        <fullName evidence="4">Remorin C-terminal domain-containing protein</fullName>
    </recommendedName>
</protein>
<feature type="compositionally biased region" description="Polar residues" evidence="3">
    <location>
        <begin position="343"/>
        <end position="352"/>
    </location>
</feature>
<dbReference type="OrthoDB" id="1900877at2759"/>
<organism evidence="5 6">
    <name type="scientific">Adiantum capillus-veneris</name>
    <name type="common">Maidenhair fern</name>
    <dbReference type="NCBI Taxonomy" id="13818"/>
    <lineage>
        <taxon>Eukaryota</taxon>
        <taxon>Viridiplantae</taxon>
        <taxon>Streptophyta</taxon>
        <taxon>Embryophyta</taxon>
        <taxon>Tracheophyta</taxon>
        <taxon>Polypodiopsida</taxon>
        <taxon>Polypodiidae</taxon>
        <taxon>Polypodiales</taxon>
        <taxon>Pteridineae</taxon>
        <taxon>Pteridaceae</taxon>
        <taxon>Vittarioideae</taxon>
        <taxon>Adiantum</taxon>
    </lineage>
</organism>
<evidence type="ECO:0000313" key="5">
    <source>
        <dbReference type="EMBL" id="KAI5074405.1"/>
    </source>
</evidence>
<proteinExistence type="inferred from homology"/>
<evidence type="ECO:0000313" key="6">
    <source>
        <dbReference type="Proteomes" id="UP000886520"/>
    </source>
</evidence>
<feature type="compositionally biased region" description="Polar residues" evidence="3">
    <location>
        <begin position="312"/>
        <end position="331"/>
    </location>
</feature>
<comment type="similarity">
    <text evidence="1">Belongs to the remorin family.</text>
</comment>
<keyword evidence="6" id="KW-1185">Reference proteome</keyword>
<reference evidence="5" key="1">
    <citation type="submission" date="2021-01" db="EMBL/GenBank/DDBJ databases">
        <title>Adiantum capillus-veneris genome.</title>
        <authorList>
            <person name="Fang Y."/>
            <person name="Liao Q."/>
        </authorList>
    </citation>
    <scope>NUCLEOTIDE SEQUENCE</scope>
    <source>
        <strain evidence="5">H3</strain>
        <tissue evidence="5">Leaf</tissue>
    </source>
</reference>
<sequence length="535" mass="58448">MARRSAIQHPNSGNDGGQRLQPGKPASSESSASEKAEDNGERQGGFPRYPRSSEGQLGFNRTVDDSVLDYDSSYDHGCTSSFEFQKGERGIVRPSVAPYLNKVAPSKWDDAEKWLVSPTSGDAHVKAKTKSGPLHGHYVNGGFVPGKRSNAPHQHEWHGNSYAIKGGHQAPYTSEFRNGHNSVVVDVDNHPDGTKLVTMLQPDQNPHQAEGWTKDMDPNIGPVAGPNFAFVPAPSSLIRASSLENHALTDASISMKEVGVEEEVQNGALSKPTSRTRKPISDALVSVAPYNSPAPAVRSISMRDMGTEMTPIASQEPSRTGTPIRATTPTFRSPVSSCPSSPRQGSPTSSPVSGKFSAPKNDVRTAELGAKVMQVEPRREGQSLGLHIGGKLSIVPWASKEEEDADASKSLKTIDLEDVKRNVLETRAAAWEDAEQSKYLARFKREEAKILAWESHQKAKAEAELRHMEVKVEKIRMQAHEKLLNKLAAAREKAEERMVAAEMKRCEQAAKTSHQADYIRQTGRLPSFFSCNFCL</sequence>
<accession>A0A9D4UV53</accession>
<dbReference type="PANTHER" id="PTHR31471">
    <property type="entry name" value="OS02G0116800 PROTEIN"/>
    <property type="match status" value="1"/>
</dbReference>
<dbReference type="AlphaFoldDB" id="A0A9D4UV53"/>
<feature type="domain" description="Remorin C-terminal" evidence="4">
    <location>
        <begin position="424"/>
        <end position="527"/>
    </location>
</feature>
<feature type="compositionally biased region" description="Low complexity" evidence="3">
    <location>
        <begin position="333"/>
        <end position="342"/>
    </location>
</feature>
<dbReference type="EMBL" id="JABFUD020000010">
    <property type="protein sequence ID" value="KAI5074405.1"/>
    <property type="molecule type" value="Genomic_DNA"/>
</dbReference>
<dbReference type="Proteomes" id="UP000886520">
    <property type="component" value="Chromosome 10"/>
</dbReference>
<gene>
    <name evidence="5" type="ORF">GOP47_0010366</name>
</gene>
<evidence type="ECO:0000256" key="3">
    <source>
        <dbReference type="SAM" id="MobiDB-lite"/>
    </source>
</evidence>
<dbReference type="InterPro" id="IPR005516">
    <property type="entry name" value="Remorin_C"/>
</dbReference>
<feature type="coiled-coil region" evidence="2">
    <location>
        <begin position="458"/>
        <end position="504"/>
    </location>
</feature>